<gene>
    <name evidence="1" type="ORF">ENQ76_07085</name>
</gene>
<dbReference type="EMBL" id="DSOK01000202">
    <property type="protein sequence ID" value="HEN15215.1"/>
    <property type="molecule type" value="Genomic_DNA"/>
</dbReference>
<name>A0A7C2P5F6_9PLAN</name>
<evidence type="ECO:0000313" key="1">
    <source>
        <dbReference type="EMBL" id="HEN15215.1"/>
    </source>
</evidence>
<accession>A0A7C2P5F6</accession>
<proteinExistence type="predicted"/>
<organism evidence="1">
    <name type="scientific">Schlesneria paludicola</name>
    <dbReference type="NCBI Taxonomy" id="360056"/>
    <lineage>
        <taxon>Bacteria</taxon>
        <taxon>Pseudomonadati</taxon>
        <taxon>Planctomycetota</taxon>
        <taxon>Planctomycetia</taxon>
        <taxon>Planctomycetales</taxon>
        <taxon>Planctomycetaceae</taxon>
        <taxon>Schlesneria</taxon>
    </lineage>
</organism>
<comment type="caution">
    <text evidence="1">The sequence shown here is derived from an EMBL/GenBank/DDBJ whole genome shotgun (WGS) entry which is preliminary data.</text>
</comment>
<sequence>MPKSASLWGLLRTRPAASASSLLAAVGLLLVGGVLTLSVGAADVVVLPYDQIEEDWEVVIADPDPNTNAPQVINVISPTGTLTRDYAVFELNHCTQPD</sequence>
<reference evidence="1" key="1">
    <citation type="journal article" date="2020" name="mSystems">
        <title>Genome- and Community-Level Interaction Insights into Carbon Utilization and Element Cycling Functions of Hydrothermarchaeota in Hydrothermal Sediment.</title>
        <authorList>
            <person name="Zhou Z."/>
            <person name="Liu Y."/>
            <person name="Xu W."/>
            <person name="Pan J."/>
            <person name="Luo Z.H."/>
            <person name="Li M."/>
        </authorList>
    </citation>
    <scope>NUCLEOTIDE SEQUENCE [LARGE SCALE GENOMIC DNA]</scope>
    <source>
        <strain evidence="1">SpSt-339</strain>
    </source>
</reference>
<dbReference type="AlphaFoldDB" id="A0A7C2P5F6"/>
<protein>
    <submittedName>
        <fullName evidence="1">Uncharacterized protein</fullName>
    </submittedName>
</protein>